<feature type="transmembrane region" description="Helical" evidence="1">
    <location>
        <begin position="6"/>
        <end position="24"/>
    </location>
</feature>
<keyword evidence="1" id="KW-0472">Membrane</keyword>
<evidence type="ECO:0000313" key="2">
    <source>
        <dbReference type="EMBL" id="MPM93457.1"/>
    </source>
</evidence>
<proteinExistence type="predicted"/>
<reference evidence="2" key="1">
    <citation type="submission" date="2019-08" db="EMBL/GenBank/DDBJ databases">
        <authorList>
            <person name="Kucharzyk K."/>
            <person name="Murdoch R.W."/>
            <person name="Higgins S."/>
            <person name="Loffler F."/>
        </authorList>
    </citation>
    <scope>NUCLEOTIDE SEQUENCE</scope>
</reference>
<comment type="caution">
    <text evidence="2">The sequence shown here is derived from an EMBL/GenBank/DDBJ whole genome shotgun (WGS) entry which is preliminary data.</text>
</comment>
<organism evidence="2">
    <name type="scientific">bioreactor metagenome</name>
    <dbReference type="NCBI Taxonomy" id="1076179"/>
    <lineage>
        <taxon>unclassified sequences</taxon>
        <taxon>metagenomes</taxon>
        <taxon>ecological metagenomes</taxon>
    </lineage>
</organism>
<dbReference type="EMBL" id="VSSQ01040260">
    <property type="protein sequence ID" value="MPM93457.1"/>
    <property type="molecule type" value="Genomic_DNA"/>
</dbReference>
<protein>
    <submittedName>
        <fullName evidence="2">Uncharacterized protein</fullName>
    </submittedName>
</protein>
<keyword evidence="1" id="KW-0812">Transmembrane</keyword>
<sequence length="50" mass="5393">MPLAPAIVGLAALFAISIIPVDVFKSHKEKIIDIGGSQVIIRESYEVSKK</sequence>
<evidence type="ECO:0000256" key="1">
    <source>
        <dbReference type="SAM" id="Phobius"/>
    </source>
</evidence>
<accession>A0A645DVQ2</accession>
<keyword evidence="1" id="KW-1133">Transmembrane helix</keyword>
<name>A0A645DVQ2_9ZZZZ</name>
<dbReference type="AlphaFoldDB" id="A0A645DVQ2"/>
<gene>
    <name evidence="2" type="ORF">SDC9_140594</name>
</gene>